<dbReference type="GO" id="GO:0004521">
    <property type="term" value="F:RNA endonuclease activity"/>
    <property type="evidence" value="ECO:0007669"/>
    <property type="project" value="UniProtKB-UniRule"/>
</dbReference>
<dbReference type="EC" id="3.1.-.-" evidence="9"/>
<comment type="caution">
    <text evidence="10">The sequence shown here is derived from an EMBL/GenBank/DDBJ whole genome shotgun (WGS) entry which is preliminary data.</text>
</comment>
<evidence type="ECO:0000256" key="6">
    <source>
        <dbReference type="ARBA" id="ARBA00022759"/>
    </source>
</evidence>
<dbReference type="InterPro" id="IPR020549">
    <property type="entry name" value="YbeY_CS"/>
</dbReference>
<dbReference type="Pfam" id="PF02130">
    <property type="entry name" value="YbeY"/>
    <property type="match status" value="1"/>
</dbReference>
<dbReference type="PANTHER" id="PTHR46986:SF1">
    <property type="entry name" value="ENDORIBONUCLEASE YBEY, CHLOROPLASTIC"/>
    <property type="match status" value="1"/>
</dbReference>
<evidence type="ECO:0000256" key="2">
    <source>
        <dbReference type="ARBA" id="ARBA00022517"/>
    </source>
</evidence>
<dbReference type="GO" id="GO:0004222">
    <property type="term" value="F:metalloendopeptidase activity"/>
    <property type="evidence" value="ECO:0007669"/>
    <property type="project" value="InterPro"/>
</dbReference>
<evidence type="ECO:0000256" key="8">
    <source>
        <dbReference type="ARBA" id="ARBA00022833"/>
    </source>
</evidence>
<evidence type="ECO:0000256" key="9">
    <source>
        <dbReference type="HAMAP-Rule" id="MF_00009"/>
    </source>
</evidence>
<evidence type="ECO:0000313" key="11">
    <source>
        <dbReference type="Proteomes" id="UP000437131"/>
    </source>
</evidence>
<keyword evidence="6 9" id="KW-0255">Endonuclease</keyword>
<evidence type="ECO:0000256" key="1">
    <source>
        <dbReference type="ARBA" id="ARBA00010875"/>
    </source>
</evidence>
<comment type="cofactor">
    <cofactor evidence="9">
        <name>Zn(2+)</name>
        <dbReference type="ChEBI" id="CHEBI:29105"/>
    </cofactor>
    <text evidence="9">Binds 1 zinc ion.</text>
</comment>
<dbReference type="GO" id="GO:0008270">
    <property type="term" value="F:zinc ion binding"/>
    <property type="evidence" value="ECO:0007669"/>
    <property type="project" value="UniProtKB-UniRule"/>
</dbReference>
<evidence type="ECO:0000256" key="7">
    <source>
        <dbReference type="ARBA" id="ARBA00022801"/>
    </source>
</evidence>
<dbReference type="HAMAP" id="MF_00009">
    <property type="entry name" value="Endoribonucl_YbeY"/>
    <property type="match status" value="1"/>
</dbReference>
<keyword evidence="2 9" id="KW-0690">Ribosome biogenesis</keyword>
<dbReference type="EMBL" id="WMIA01000019">
    <property type="protein sequence ID" value="MTF39952.1"/>
    <property type="molecule type" value="Genomic_DNA"/>
</dbReference>
<dbReference type="SUPFAM" id="SSF55486">
    <property type="entry name" value="Metalloproteases ('zincins'), catalytic domain"/>
    <property type="match status" value="1"/>
</dbReference>
<keyword evidence="7 9" id="KW-0378">Hydrolase</keyword>
<dbReference type="GO" id="GO:0005737">
    <property type="term" value="C:cytoplasm"/>
    <property type="evidence" value="ECO:0007669"/>
    <property type="project" value="UniProtKB-SubCell"/>
</dbReference>
<keyword evidence="9" id="KW-0963">Cytoplasm</keyword>
<dbReference type="AlphaFoldDB" id="A0A844GY21"/>
<sequence length="170" mass="19952">MAYSLELYLEDLFFTPQNQIPLIKEENWQIYLEKWLNSLDLDFDSTKIYEMTLRLTNDEDIKSFNAQFRDKNQPTDVLSFAALETDFPDFDMDLVALGDVIISVETAEKQAQLHLHSLEIELLWLASHGFLHLLGWDHPDDESLKEMLNLQKFLLHTIGIESESLKEWCE</sequence>
<feature type="binding site" evidence="9">
    <location>
        <position position="132"/>
    </location>
    <ligand>
        <name>Zn(2+)</name>
        <dbReference type="ChEBI" id="CHEBI:29105"/>
        <note>catalytic</note>
    </ligand>
</feature>
<keyword evidence="8 9" id="KW-0862">Zinc</keyword>
<dbReference type="PANTHER" id="PTHR46986">
    <property type="entry name" value="ENDORIBONUCLEASE YBEY, CHLOROPLASTIC"/>
    <property type="match status" value="1"/>
</dbReference>
<keyword evidence="5 9" id="KW-0479">Metal-binding</keyword>
<evidence type="ECO:0000256" key="3">
    <source>
        <dbReference type="ARBA" id="ARBA00022552"/>
    </source>
</evidence>
<dbReference type="InterPro" id="IPR002036">
    <property type="entry name" value="YbeY"/>
</dbReference>
<proteinExistence type="inferred from homology"/>
<keyword evidence="4 9" id="KW-0540">Nuclease</keyword>
<dbReference type="RefSeq" id="WP_099436676.1">
    <property type="nucleotide sequence ID" value="NZ_WMIA01000019.1"/>
</dbReference>
<comment type="subcellular location">
    <subcellularLocation>
        <location evidence="9">Cytoplasm</location>
    </subcellularLocation>
</comment>
<dbReference type="Proteomes" id="UP000437131">
    <property type="component" value="Unassembled WGS sequence"/>
</dbReference>
<dbReference type="InterPro" id="IPR023091">
    <property type="entry name" value="MetalPrtase_cat_dom_sf_prd"/>
</dbReference>
<evidence type="ECO:0000256" key="4">
    <source>
        <dbReference type="ARBA" id="ARBA00022722"/>
    </source>
</evidence>
<organism evidence="10 11">
    <name type="scientific">Cyanobacterium aponinum 0216</name>
    <dbReference type="NCBI Taxonomy" id="2676140"/>
    <lineage>
        <taxon>Bacteria</taxon>
        <taxon>Bacillati</taxon>
        <taxon>Cyanobacteriota</taxon>
        <taxon>Cyanophyceae</taxon>
        <taxon>Oscillatoriophycideae</taxon>
        <taxon>Chroococcales</taxon>
        <taxon>Geminocystaceae</taxon>
        <taxon>Cyanobacterium</taxon>
    </lineage>
</organism>
<comment type="function">
    <text evidence="9">Single strand-specific metallo-endoribonuclease involved in late-stage 70S ribosome quality control and in maturation of the 3' terminus of the 16S rRNA.</text>
</comment>
<evidence type="ECO:0000313" key="10">
    <source>
        <dbReference type="EMBL" id="MTF39952.1"/>
    </source>
</evidence>
<protein>
    <recommendedName>
        <fullName evidence="9">Endoribonuclease YbeY</fullName>
        <ecNumber evidence="9">3.1.-.-</ecNumber>
    </recommendedName>
</protein>
<dbReference type="PROSITE" id="PS01306">
    <property type="entry name" value="UPF0054"/>
    <property type="match status" value="1"/>
</dbReference>
<name>A0A844GY21_9CHRO</name>
<reference evidence="10 11" key="1">
    <citation type="submission" date="2019-11" db="EMBL/GenBank/DDBJ databases">
        <title>Isolation of a new High Light Tolerant Cyanobacteria.</title>
        <authorList>
            <person name="Dobson Z."/>
            <person name="Vaughn N."/>
            <person name="Vaughn M."/>
            <person name="Fromme P."/>
            <person name="Mazor Y."/>
        </authorList>
    </citation>
    <scope>NUCLEOTIDE SEQUENCE [LARGE SCALE GENOMIC DNA]</scope>
    <source>
        <strain evidence="10 11">0216</strain>
    </source>
</reference>
<gene>
    <name evidence="9 10" type="primary">ybeY</name>
    <name evidence="10" type="ORF">GGC33_13590</name>
</gene>
<comment type="similarity">
    <text evidence="1 9">Belongs to the endoribonuclease YbeY family.</text>
</comment>
<evidence type="ECO:0000256" key="5">
    <source>
        <dbReference type="ARBA" id="ARBA00022723"/>
    </source>
</evidence>
<dbReference type="Gene3D" id="3.40.390.30">
    <property type="entry name" value="Metalloproteases ('zincins'), catalytic domain"/>
    <property type="match status" value="1"/>
</dbReference>
<feature type="binding site" evidence="9">
    <location>
        <position position="138"/>
    </location>
    <ligand>
        <name>Zn(2+)</name>
        <dbReference type="ChEBI" id="CHEBI:29105"/>
        <note>catalytic</note>
    </ligand>
</feature>
<feature type="binding site" evidence="9">
    <location>
        <position position="128"/>
    </location>
    <ligand>
        <name>Zn(2+)</name>
        <dbReference type="ChEBI" id="CHEBI:29105"/>
        <note>catalytic</note>
    </ligand>
</feature>
<accession>A0A844GY21</accession>
<dbReference type="NCBIfam" id="TIGR00043">
    <property type="entry name" value="rRNA maturation RNase YbeY"/>
    <property type="match status" value="1"/>
</dbReference>
<dbReference type="GO" id="GO:0006364">
    <property type="term" value="P:rRNA processing"/>
    <property type="evidence" value="ECO:0007669"/>
    <property type="project" value="UniProtKB-UniRule"/>
</dbReference>
<keyword evidence="3 9" id="KW-0698">rRNA processing</keyword>